<organism evidence="8 9">
    <name type="scientific">Candidatus Scalindua rubra</name>
    <dbReference type="NCBI Taxonomy" id="1872076"/>
    <lineage>
        <taxon>Bacteria</taxon>
        <taxon>Pseudomonadati</taxon>
        <taxon>Planctomycetota</taxon>
        <taxon>Candidatus Brocadiia</taxon>
        <taxon>Candidatus Brocadiales</taxon>
        <taxon>Candidatus Scalinduaceae</taxon>
        <taxon>Candidatus Scalindua</taxon>
    </lineage>
</organism>
<dbReference type="PANTHER" id="PTHR32463">
    <property type="entry name" value="L-FUCOSE KINASE"/>
    <property type="match status" value="1"/>
</dbReference>
<dbReference type="PRINTS" id="PR00960">
    <property type="entry name" value="LMBPPROTEIN"/>
</dbReference>
<dbReference type="SUPFAM" id="SSF54211">
    <property type="entry name" value="Ribosomal protein S5 domain 2-like"/>
    <property type="match status" value="1"/>
</dbReference>
<protein>
    <submittedName>
        <fullName evidence="8">Mevalonate or galacto kinase</fullName>
        <ecNumber evidence="8">2.7.1.36</ecNumber>
    </submittedName>
</protein>
<feature type="domain" description="GHMP kinase C-terminal" evidence="7">
    <location>
        <begin position="235"/>
        <end position="314"/>
    </location>
</feature>
<dbReference type="GO" id="GO:0050201">
    <property type="term" value="F:fucokinase activity"/>
    <property type="evidence" value="ECO:0007669"/>
    <property type="project" value="TreeGrafter"/>
</dbReference>
<keyword evidence="2" id="KW-0547">Nucleotide-binding</keyword>
<dbReference type="PIRSF" id="PIRSF036406">
    <property type="entry name" value="Hept_kin"/>
    <property type="match status" value="1"/>
</dbReference>
<sequence length="337" mass="37868">MIITRAPVRISFGGGGTDMPGFYEKYGGAVVSITINKYFYSFYCPRDDKKIQMISSDFQSLLTVDDFYSLKFGEGFDIPSAVIKHFRLYHGFDLFTASEIPPGSGLGSSGAVTVNMVRLCSQLKNETLTQRQLAEDAYFIQRDILTLPIGKQDEYAAAYGGLNLIEFSEKKVSVVPISIDSDIKKCLEKNLLLFFTGRTREASTILQHQEESVKDDDGSVIEAMIKVKDNAYQIKEALEEGDLERFGRLLDEAWNYKKKMSPEITNEFLEKIYNLAIQNGALGGKITGAGGGGYFMFYCKEDRQDELRRALENEKLRFLDFKFSDKGVTILNNGNGM</sequence>
<keyword evidence="3 8" id="KW-0418">Kinase</keyword>
<dbReference type="Pfam" id="PF08544">
    <property type="entry name" value="GHMP_kinases_C"/>
    <property type="match status" value="1"/>
</dbReference>
<dbReference type="Gene3D" id="3.30.230.120">
    <property type="match status" value="1"/>
</dbReference>
<reference evidence="8 9" key="1">
    <citation type="submission" date="2016-07" db="EMBL/GenBank/DDBJ databases">
        <title>Draft genome of Scalindua rubra, obtained from a brine-seawater interface in the Red Sea, sheds light on salt adaptation in anammox bacteria.</title>
        <authorList>
            <person name="Speth D.R."/>
            <person name="Lagkouvardos I."/>
            <person name="Wang Y."/>
            <person name="Qian P.-Y."/>
            <person name="Dutilh B.E."/>
            <person name="Jetten M.S."/>
        </authorList>
    </citation>
    <scope>NUCLEOTIDE SEQUENCE [LARGE SCALE GENOMIC DNA]</scope>
    <source>
        <strain evidence="8">BSI-1</strain>
    </source>
</reference>
<dbReference type="PATRIC" id="fig|1872076.5.peg.1142"/>
<proteinExistence type="inferred from homology"/>
<dbReference type="GO" id="GO:0005524">
    <property type="term" value="F:ATP binding"/>
    <property type="evidence" value="ECO:0007669"/>
    <property type="project" value="UniProtKB-KW"/>
</dbReference>
<evidence type="ECO:0000256" key="1">
    <source>
        <dbReference type="ARBA" id="ARBA00022679"/>
    </source>
</evidence>
<dbReference type="InterPro" id="IPR013750">
    <property type="entry name" value="GHMP_kinase_C_dom"/>
</dbReference>
<dbReference type="Proteomes" id="UP000094056">
    <property type="component" value="Unassembled WGS sequence"/>
</dbReference>
<evidence type="ECO:0000256" key="4">
    <source>
        <dbReference type="ARBA" id="ARBA00022840"/>
    </source>
</evidence>
<dbReference type="AlphaFoldDB" id="A0A1E3XE56"/>
<dbReference type="InterPro" id="IPR006204">
    <property type="entry name" value="GHMP_kinase_N_dom"/>
</dbReference>
<dbReference type="InterPro" id="IPR001174">
    <property type="entry name" value="HddA/FKP"/>
</dbReference>
<dbReference type="GO" id="GO:0042352">
    <property type="term" value="P:GDP-L-fucose salvage"/>
    <property type="evidence" value="ECO:0007669"/>
    <property type="project" value="TreeGrafter"/>
</dbReference>
<dbReference type="InterPro" id="IPR036554">
    <property type="entry name" value="GHMP_kinase_C_sf"/>
</dbReference>
<dbReference type="InterPro" id="IPR014606">
    <property type="entry name" value="Heptose_7-P_kinase"/>
</dbReference>
<gene>
    <name evidence="8" type="primary">mvk</name>
    <name evidence="8" type="ORF">SCARUB_00986</name>
</gene>
<evidence type="ECO:0000259" key="7">
    <source>
        <dbReference type="Pfam" id="PF08544"/>
    </source>
</evidence>
<evidence type="ECO:0000313" key="8">
    <source>
        <dbReference type="EMBL" id="ODS33915.1"/>
    </source>
</evidence>
<dbReference type="InterPro" id="IPR052203">
    <property type="entry name" value="GHMP_Kinase-Related"/>
</dbReference>
<evidence type="ECO:0000259" key="6">
    <source>
        <dbReference type="Pfam" id="PF00288"/>
    </source>
</evidence>
<evidence type="ECO:0000256" key="2">
    <source>
        <dbReference type="ARBA" id="ARBA00022741"/>
    </source>
</evidence>
<keyword evidence="4" id="KW-0067">ATP-binding</keyword>
<dbReference type="InterPro" id="IPR020568">
    <property type="entry name" value="Ribosomal_Su5_D2-typ_SF"/>
</dbReference>
<dbReference type="Pfam" id="PF00288">
    <property type="entry name" value="GHMP_kinases_N"/>
    <property type="match status" value="1"/>
</dbReference>
<dbReference type="GO" id="GO:0004496">
    <property type="term" value="F:mevalonate kinase activity"/>
    <property type="evidence" value="ECO:0007669"/>
    <property type="project" value="UniProtKB-EC"/>
</dbReference>
<evidence type="ECO:0000256" key="5">
    <source>
        <dbReference type="ARBA" id="ARBA00038121"/>
    </source>
</evidence>
<comment type="similarity">
    <text evidence="5">Belongs to the GHMP kinase family.</text>
</comment>
<dbReference type="PROSITE" id="PS00627">
    <property type="entry name" value="GHMP_KINASES_ATP"/>
    <property type="match status" value="1"/>
</dbReference>
<feature type="domain" description="GHMP kinase N-terminal" evidence="6">
    <location>
        <begin position="82"/>
        <end position="161"/>
    </location>
</feature>
<dbReference type="EMBL" id="MAYW01000017">
    <property type="protein sequence ID" value="ODS33915.1"/>
    <property type="molecule type" value="Genomic_DNA"/>
</dbReference>
<name>A0A1E3XE56_9BACT</name>
<dbReference type="PANTHER" id="PTHR32463:SF0">
    <property type="entry name" value="L-FUCOSE KINASE"/>
    <property type="match status" value="1"/>
</dbReference>
<keyword evidence="1 8" id="KW-0808">Transferase</keyword>
<dbReference type="SUPFAM" id="SSF55060">
    <property type="entry name" value="GHMP Kinase, C-terminal domain"/>
    <property type="match status" value="1"/>
</dbReference>
<dbReference type="EC" id="2.7.1.36" evidence="8"/>
<comment type="caution">
    <text evidence="8">The sequence shown here is derived from an EMBL/GenBank/DDBJ whole genome shotgun (WGS) entry which is preliminary data.</text>
</comment>
<evidence type="ECO:0000256" key="3">
    <source>
        <dbReference type="ARBA" id="ARBA00022777"/>
    </source>
</evidence>
<dbReference type="InterPro" id="IPR006203">
    <property type="entry name" value="GHMP_knse_ATP-bd_CS"/>
</dbReference>
<evidence type="ECO:0000313" key="9">
    <source>
        <dbReference type="Proteomes" id="UP000094056"/>
    </source>
</evidence>
<accession>A0A1E3XE56</accession>